<reference evidence="5 6" key="1">
    <citation type="journal article" date="2020" name="Cell Host Microbe">
        <title>Functional and Genomic Variation between Human-Derived Isolates of Lachnospiraceae Reveals Inter- and Intra-Species Diversity.</title>
        <authorList>
            <person name="Sorbara M.T."/>
            <person name="Littmann E.R."/>
            <person name="Fontana E."/>
            <person name="Moody T.U."/>
            <person name="Kohout C.E."/>
            <person name="Gjonbalaj M."/>
            <person name="Eaton V."/>
            <person name="Seok R."/>
            <person name="Leiner I.M."/>
            <person name="Pamer E.G."/>
        </authorList>
    </citation>
    <scope>NUCLEOTIDE SEQUENCE [LARGE SCALE GENOMIC DNA]</scope>
    <source>
        <strain evidence="5 6">MSK.1.17</strain>
    </source>
</reference>
<dbReference type="Gene3D" id="1.10.4100.10">
    <property type="entry name" value="2-methylcitrate dehydratase PrpD"/>
    <property type="match status" value="1"/>
</dbReference>
<evidence type="ECO:0000313" key="7">
    <source>
        <dbReference type="Proteomes" id="UP001299608"/>
    </source>
</evidence>
<dbReference type="InterPro" id="IPR042188">
    <property type="entry name" value="MmgE/PrpD_sf_2"/>
</dbReference>
<dbReference type="Proteomes" id="UP000669239">
    <property type="component" value="Unassembled WGS sequence"/>
</dbReference>
<reference evidence="4" key="3">
    <citation type="submission" date="2022-01" db="EMBL/GenBank/DDBJ databases">
        <title>Collection of gut derived symbiotic bacterial strains cultured from healthy donors.</title>
        <authorList>
            <person name="Lin H."/>
            <person name="Kohout C."/>
            <person name="Waligurski E."/>
            <person name="Pamer E.G."/>
        </authorList>
    </citation>
    <scope>NUCLEOTIDE SEQUENCE</scope>
    <source>
        <strain evidence="4">DFI.6.55</strain>
    </source>
</reference>
<proteinExistence type="inferred from homology"/>
<gene>
    <name evidence="5" type="ORF">G5B36_15925</name>
    <name evidence="4" type="ORF">L0N08_19680</name>
</gene>
<dbReference type="GO" id="GO:0016829">
    <property type="term" value="F:lyase activity"/>
    <property type="evidence" value="ECO:0007669"/>
    <property type="project" value="InterPro"/>
</dbReference>
<dbReference type="InterPro" id="IPR042183">
    <property type="entry name" value="MmgE/PrpD_sf_1"/>
</dbReference>
<evidence type="ECO:0000256" key="1">
    <source>
        <dbReference type="ARBA" id="ARBA00006174"/>
    </source>
</evidence>
<organism evidence="4 7">
    <name type="scientific">Enterocloster aldenensis</name>
    <dbReference type="NCBI Taxonomy" id="358742"/>
    <lineage>
        <taxon>Bacteria</taxon>
        <taxon>Bacillati</taxon>
        <taxon>Bacillota</taxon>
        <taxon>Clostridia</taxon>
        <taxon>Lachnospirales</taxon>
        <taxon>Lachnospiraceae</taxon>
        <taxon>Enterocloster</taxon>
    </lineage>
</organism>
<keyword evidence="6" id="KW-1185">Reference proteome</keyword>
<comment type="similarity">
    <text evidence="1">Belongs to the PrpD family.</text>
</comment>
<dbReference type="InterPro" id="IPR045336">
    <property type="entry name" value="MmgE_PrpD_N"/>
</dbReference>
<dbReference type="EMBL" id="JAKNGE010000027">
    <property type="protein sequence ID" value="MCG4747654.1"/>
    <property type="molecule type" value="Genomic_DNA"/>
</dbReference>
<dbReference type="InterPro" id="IPR005656">
    <property type="entry name" value="MmgE_PrpD"/>
</dbReference>
<sequence length="490" mass="54190">MRYNRLYKDNDFLTPTTYTQELSEYAEQLSYEDIPPEVVERAKMILLQTIGAALAAKETPIAEKAVKMAREANGGPGGPATVWGMDEKMAAVNAALVLGTISDALDWEDCSWTGHPAAGVIPCAWLAAEEKHKSGKELITAIVAGYEVYQRIAMAVQPSDERWKTKGWGLTSWQIFACILPVAKIYGLDARKINQAIGMGCECSTLPVAYHATTMSDFYHYEHGYRARDGFLIAKSVEKGIHNQRDALDEPRCYTGVICGNDGSNGSADTTIRSGEADLSWLTKELGERYLIMDTLLKHWPANMWVQTPVELVNGMAQEHGFGPDDIEEIILDPPIRNRMWAPDEGFTSVTHAQFSAPYVIATMLLHPEPGAYWYTPEMMKDREVIALAKRVKPGTSPEDSPMTGFKQFRNGSYPMKTITVTLKDGRTFNGSMDCHPGHPANMMGRGGFVSRFRIQAAPVLQGEKLEQVIETICNIEHVDDIASVSGMLA</sequence>
<dbReference type="PANTHER" id="PTHR16943:SF8">
    <property type="entry name" value="2-METHYLCITRATE DEHYDRATASE"/>
    <property type="match status" value="1"/>
</dbReference>
<protein>
    <submittedName>
        <fullName evidence="4">MmgE/PrpD family protein</fullName>
    </submittedName>
</protein>
<evidence type="ECO:0000259" key="2">
    <source>
        <dbReference type="Pfam" id="PF03972"/>
    </source>
</evidence>
<dbReference type="Pfam" id="PF19305">
    <property type="entry name" value="MmgE_PrpD_C"/>
    <property type="match status" value="1"/>
</dbReference>
<comment type="caution">
    <text evidence="4">The sequence shown here is derived from an EMBL/GenBank/DDBJ whole genome shotgun (WGS) entry which is preliminary data.</text>
</comment>
<evidence type="ECO:0000313" key="6">
    <source>
        <dbReference type="Proteomes" id="UP000669239"/>
    </source>
</evidence>
<dbReference type="PANTHER" id="PTHR16943">
    <property type="entry name" value="2-METHYLCITRATE DEHYDRATASE-RELATED"/>
    <property type="match status" value="1"/>
</dbReference>
<dbReference type="SUPFAM" id="SSF103378">
    <property type="entry name" value="2-methylcitrate dehydratase PrpD"/>
    <property type="match status" value="1"/>
</dbReference>
<evidence type="ECO:0000313" key="4">
    <source>
        <dbReference type="EMBL" id="MCG4747654.1"/>
    </source>
</evidence>
<name>A0AAW5C3M4_9FIRM</name>
<dbReference type="InterPro" id="IPR045337">
    <property type="entry name" value="MmgE_PrpD_C"/>
</dbReference>
<dbReference type="Gene3D" id="3.30.1330.120">
    <property type="entry name" value="2-methylcitrate dehydratase PrpD"/>
    <property type="match status" value="1"/>
</dbReference>
<dbReference type="AlphaFoldDB" id="A0AAW5C3M4"/>
<dbReference type="InterPro" id="IPR036148">
    <property type="entry name" value="MmgE/PrpD_sf"/>
</dbReference>
<feature type="domain" description="MmgE/PrpD C-terminal" evidence="3">
    <location>
        <begin position="300"/>
        <end position="471"/>
    </location>
</feature>
<dbReference type="EMBL" id="JAAITT010000022">
    <property type="protein sequence ID" value="NSJ50180.1"/>
    <property type="molecule type" value="Genomic_DNA"/>
</dbReference>
<dbReference type="Proteomes" id="UP001299608">
    <property type="component" value="Unassembled WGS sequence"/>
</dbReference>
<accession>A0AAW5C3M4</accession>
<reference evidence="5" key="2">
    <citation type="submission" date="2020-02" db="EMBL/GenBank/DDBJ databases">
        <authorList>
            <person name="Littmann E."/>
            <person name="Sorbara M."/>
        </authorList>
    </citation>
    <scope>NUCLEOTIDE SEQUENCE</scope>
    <source>
        <strain evidence="5">MSK.1.17</strain>
    </source>
</reference>
<dbReference type="Pfam" id="PF03972">
    <property type="entry name" value="MmgE_PrpD_N"/>
    <property type="match status" value="1"/>
</dbReference>
<evidence type="ECO:0000259" key="3">
    <source>
        <dbReference type="Pfam" id="PF19305"/>
    </source>
</evidence>
<feature type="domain" description="MmgE/PrpD N-terminal" evidence="2">
    <location>
        <begin position="20"/>
        <end position="261"/>
    </location>
</feature>
<evidence type="ECO:0000313" key="5">
    <source>
        <dbReference type="EMBL" id="NSJ50180.1"/>
    </source>
</evidence>
<dbReference type="RefSeq" id="WP_165642420.1">
    <property type="nucleotide sequence ID" value="NZ_JAAITT010000022.1"/>
</dbReference>